<name>A0A377JLA0_9HELI</name>
<dbReference type="AlphaFoldDB" id="A0A377JLA0"/>
<organism evidence="14 15">
    <name type="scientific">Helicobacter canis</name>
    <dbReference type="NCBI Taxonomy" id="29419"/>
    <lineage>
        <taxon>Bacteria</taxon>
        <taxon>Pseudomonadati</taxon>
        <taxon>Campylobacterota</taxon>
        <taxon>Epsilonproteobacteria</taxon>
        <taxon>Campylobacterales</taxon>
        <taxon>Helicobacteraceae</taxon>
        <taxon>Helicobacter</taxon>
    </lineage>
</organism>
<dbReference type="Pfam" id="PF00593">
    <property type="entry name" value="TonB_dep_Rec_b-barrel"/>
    <property type="match status" value="1"/>
</dbReference>
<feature type="domain" description="TonB-dependent receptor-like beta-barrel" evidence="12">
    <location>
        <begin position="210"/>
        <end position="653"/>
    </location>
</feature>
<comment type="subcellular location">
    <subcellularLocation>
        <location evidence="1 9">Cell outer membrane</location>
        <topology evidence="1 9">Multi-pass membrane protein</topology>
    </subcellularLocation>
</comment>
<evidence type="ECO:0000259" key="13">
    <source>
        <dbReference type="Pfam" id="PF07715"/>
    </source>
</evidence>
<evidence type="ECO:0000256" key="5">
    <source>
        <dbReference type="ARBA" id="ARBA00022692"/>
    </source>
</evidence>
<protein>
    <submittedName>
        <fullName evidence="14">Iron-regulated outer membrane protein FrpB1</fullName>
    </submittedName>
</protein>
<dbReference type="InterPro" id="IPR037066">
    <property type="entry name" value="Plug_dom_sf"/>
</dbReference>
<sequence>MRLSYILIASSLAHILHAQSTIEHKMLDPIYAQAQRESAREHEHANTTTINAQSLQSRQATSLRDVFALDSSVSVGGATTTAQKVYIRGLEDRLYSVNLDNASQYGNLFHHQGNITIDPMMIKDITVQKGVPDAYMGVGALAGSMNIRTKDARDFLREGQKFGALVGLGGYSNQGYRANLAGFFALKNTDALLWVNWSNILGFHAGRGNGGNGEWVTGSANNNKSLLFKLNQQLSEQDSISLSYNGLNETSTAPFATNLAERNVTLFAHTNYNHTATLGYTHKADPSNPSSTQVRTNLYFNQRSIYLKPLTQEADNNHTNDHEEVSSKNIAFNNVGYNLSLSNQFSVFDIEYGLNYQGVFVADTAAPKDPVNRAKESGHIYGGFVKSTYTPSEHFVLAAQSRYDVFNYFDKNNQTHLTQGFSPAASITYIPISSLSFRAGYAYLTRGAMPGDATLLGDSDVLIHKNLRPESIQNVELNADYSGSIFCARLAGYYSRLGNFINSYAHDHDHNDHIHTPGEPHSHGGLRQNMDSAIEVFGYEGGIGADYKGFSSYASIAQNFPTYKGYLLQDTYELGAVSGIIYTLSLQYEIARYHLRFAWLSQFTQRVKYKGYDIYNDETGFIDKAGYSVHNLYINWEPFGAKRLALRLSVNNIFNTFYIAQTSPFKNEAMDPLKPDSIRRAMPSPGIDARFEVSYQF</sequence>
<feature type="compositionally biased region" description="Polar residues" evidence="11">
    <location>
        <begin position="46"/>
        <end position="56"/>
    </location>
</feature>
<dbReference type="InterPro" id="IPR000531">
    <property type="entry name" value="Beta-barrel_TonB"/>
</dbReference>
<feature type="domain" description="TonB-dependent receptor plug" evidence="13">
    <location>
        <begin position="45"/>
        <end position="143"/>
    </location>
</feature>
<proteinExistence type="inferred from homology"/>
<keyword evidence="8 9" id="KW-0998">Cell outer membrane</keyword>
<keyword evidence="7 9" id="KW-0472">Membrane</keyword>
<evidence type="ECO:0000256" key="7">
    <source>
        <dbReference type="ARBA" id="ARBA00023136"/>
    </source>
</evidence>
<dbReference type="InterPro" id="IPR039426">
    <property type="entry name" value="TonB-dep_rcpt-like"/>
</dbReference>
<evidence type="ECO:0000256" key="8">
    <source>
        <dbReference type="ARBA" id="ARBA00023237"/>
    </source>
</evidence>
<keyword evidence="6 10" id="KW-0798">TonB box</keyword>
<evidence type="ECO:0000256" key="1">
    <source>
        <dbReference type="ARBA" id="ARBA00004571"/>
    </source>
</evidence>
<dbReference type="GO" id="GO:0015344">
    <property type="term" value="F:siderophore uptake transmembrane transporter activity"/>
    <property type="evidence" value="ECO:0007669"/>
    <property type="project" value="TreeGrafter"/>
</dbReference>
<comment type="similarity">
    <text evidence="2 9 10">Belongs to the TonB-dependent receptor family.</text>
</comment>
<dbReference type="PANTHER" id="PTHR30069">
    <property type="entry name" value="TONB-DEPENDENT OUTER MEMBRANE RECEPTOR"/>
    <property type="match status" value="1"/>
</dbReference>
<keyword evidence="5 9" id="KW-0812">Transmembrane</keyword>
<accession>A0A377JLA0</accession>
<keyword evidence="4 9" id="KW-1134">Transmembrane beta strand</keyword>
<feature type="region of interest" description="Disordered" evidence="11">
    <location>
        <begin position="35"/>
        <end position="56"/>
    </location>
</feature>
<dbReference type="SUPFAM" id="SSF56935">
    <property type="entry name" value="Porins"/>
    <property type="match status" value="1"/>
</dbReference>
<dbReference type="Proteomes" id="UP000254841">
    <property type="component" value="Unassembled WGS sequence"/>
</dbReference>
<dbReference type="InterPro" id="IPR012910">
    <property type="entry name" value="Plug_dom"/>
</dbReference>
<gene>
    <name evidence="14" type="primary">bhuA</name>
    <name evidence="14" type="ORF">NCTC12410_01989</name>
</gene>
<evidence type="ECO:0000256" key="4">
    <source>
        <dbReference type="ARBA" id="ARBA00022452"/>
    </source>
</evidence>
<evidence type="ECO:0000313" key="14">
    <source>
        <dbReference type="EMBL" id="STP06450.1"/>
    </source>
</evidence>
<dbReference type="GO" id="GO:0009279">
    <property type="term" value="C:cell outer membrane"/>
    <property type="evidence" value="ECO:0007669"/>
    <property type="project" value="UniProtKB-SubCell"/>
</dbReference>
<dbReference type="Gene3D" id="2.170.130.10">
    <property type="entry name" value="TonB-dependent receptor, plug domain"/>
    <property type="match status" value="1"/>
</dbReference>
<dbReference type="PROSITE" id="PS52016">
    <property type="entry name" value="TONB_DEPENDENT_REC_3"/>
    <property type="match status" value="1"/>
</dbReference>
<evidence type="ECO:0000256" key="2">
    <source>
        <dbReference type="ARBA" id="ARBA00009810"/>
    </source>
</evidence>
<evidence type="ECO:0000256" key="9">
    <source>
        <dbReference type="PROSITE-ProRule" id="PRU01360"/>
    </source>
</evidence>
<dbReference type="GO" id="GO:0044718">
    <property type="term" value="P:siderophore transmembrane transport"/>
    <property type="evidence" value="ECO:0007669"/>
    <property type="project" value="TreeGrafter"/>
</dbReference>
<dbReference type="RefSeq" id="WP_181814310.1">
    <property type="nucleotide sequence ID" value="NZ_UGHV01000003.1"/>
</dbReference>
<dbReference type="Pfam" id="PF07715">
    <property type="entry name" value="Plug"/>
    <property type="match status" value="1"/>
</dbReference>
<dbReference type="PANTHER" id="PTHR30069:SF41">
    <property type="entry name" value="HEME_HEMOPEXIN UTILIZATION PROTEIN C"/>
    <property type="match status" value="1"/>
</dbReference>
<evidence type="ECO:0000256" key="6">
    <source>
        <dbReference type="ARBA" id="ARBA00023077"/>
    </source>
</evidence>
<evidence type="ECO:0000259" key="12">
    <source>
        <dbReference type="Pfam" id="PF00593"/>
    </source>
</evidence>
<reference evidence="14 15" key="1">
    <citation type="submission" date="2018-06" db="EMBL/GenBank/DDBJ databases">
        <authorList>
            <consortium name="Pathogen Informatics"/>
            <person name="Doyle S."/>
        </authorList>
    </citation>
    <scope>NUCLEOTIDE SEQUENCE [LARGE SCALE GENOMIC DNA]</scope>
    <source>
        <strain evidence="14 15">NCTC12410</strain>
    </source>
</reference>
<dbReference type="Gene3D" id="2.40.170.20">
    <property type="entry name" value="TonB-dependent receptor, beta-barrel domain"/>
    <property type="match status" value="1"/>
</dbReference>
<keyword evidence="3 9" id="KW-0813">Transport</keyword>
<dbReference type="InterPro" id="IPR036942">
    <property type="entry name" value="Beta-barrel_TonB_sf"/>
</dbReference>
<evidence type="ECO:0000313" key="15">
    <source>
        <dbReference type="Proteomes" id="UP000254841"/>
    </source>
</evidence>
<evidence type="ECO:0000256" key="11">
    <source>
        <dbReference type="SAM" id="MobiDB-lite"/>
    </source>
</evidence>
<dbReference type="EMBL" id="UGHV01000003">
    <property type="protein sequence ID" value="STP06450.1"/>
    <property type="molecule type" value="Genomic_DNA"/>
</dbReference>
<evidence type="ECO:0000256" key="10">
    <source>
        <dbReference type="RuleBase" id="RU003357"/>
    </source>
</evidence>
<evidence type="ECO:0000256" key="3">
    <source>
        <dbReference type="ARBA" id="ARBA00022448"/>
    </source>
</evidence>